<dbReference type="InterPro" id="IPR022651">
    <property type="entry name" value="S_layer_C"/>
</dbReference>
<feature type="domain" description="S-layer protein outer" evidence="2">
    <location>
        <begin position="38"/>
        <end position="554"/>
    </location>
</feature>
<dbReference type="EMBL" id="DQUO01000030">
    <property type="protein sequence ID" value="HIP91200.1"/>
    <property type="molecule type" value="Genomic_DNA"/>
</dbReference>
<feature type="domain" description="S-layer protein central" evidence="1">
    <location>
        <begin position="133"/>
        <end position="470"/>
    </location>
</feature>
<comment type="caution">
    <text evidence="3">The sequence shown here is derived from an EMBL/GenBank/DDBJ whole genome shotgun (WGS) entry which is preliminary data.</text>
</comment>
<dbReference type="InterPro" id="IPR006454">
    <property type="entry name" value="S_layer_MJ"/>
</dbReference>
<accession>A0A832ZHB2</accession>
<sequence>MAMSLKKITAIAVGGAMVASTLATGVAAAEVVKVNEGDIKEFMKNVVKDGKPNVDIVVGSKGAAMDVVAAADIAAKIGSMCYKDVKIEDGLAELSISVSADSELSKNLISDYNVSDEIILFVTPRRSYKTNLGKVDTLEGLVEINTSKAVVDEEIARLSTLTKDSDADPDDVSDDTKADAIEFLLGVVYKENNESFKIEGKDLVYGTLMFGDGGKSISELQELYIGMEIPLLGEIYRIVDTDEKEIYLGKEVYSGKVKEGKIIDVGNGYQVKIESVLVALDNPNINKPEVTVEIIKDGKVVETKSDEIPYEFVYKDIGVIVYSTYTDVPSDHGYASIIVTKNVKGYEIGKPFEGDWKLYAITKKNNALEITKKDFKEEKKAKTKYLENKDGKIYGLALRYEGDDFKNLEDGDTVDFIYDYAMIEFTDDDEDNALFARYKTEISKDVTLEIGKKVEILNAKLKLKDIKATAQQVVPVKTPVAKLDTEASLDTDKYLILVGGPVVNKLTEELQKQGKINIDNNSPPTLVVVDGKILVVAGGDRYKTRKAALELIKNY</sequence>
<name>A0A832ZHB2_9EURY</name>
<organism evidence="3 4">
    <name type="scientific">Methanothermococcus okinawensis</name>
    <dbReference type="NCBI Taxonomy" id="155863"/>
    <lineage>
        <taxon>Archaea</taxon>
        <taxon>Methanobacteriati</taxon>
        <taxon>Methanobacteriota</taxon>
        <taxon>Methanomada group</taxon>
        <taxon>Methanococci</taxon>
        <taxon>Methanococcales</taxon>
        <taxon>Methanococcaceae</taxon>
        <taxon>Methanothermococcus</taxon>
    </lineage>
</organism>
<evidence type="ECO:0000313" key="3">
    <source>
        <dbReference type="EMBL" id="HIP91200.1"/>
    </source>
</evidence>
<evidence type="ECO:0000259" key="1">
    <source>
        <dbReference type="Pfam" id="PF05123"/>
    </source>
</evidence>
<reference evidence="3" key="1">
    <citation type="journal article" date="2020" name="ISME J.">
        <title>Gammaproteobacteria mediating utilization of methyl-, sulfur- and petroleum organic compounds in deep ocean hydrothermal plumes.</title>
        <authorList>
            <person name="Zhou Z."/>
            <person name="Liu Y."/>
            <person name="Pan J."/>
            <person name="Cron B.R."/>
            <person name="Toner B.M."/>
            <person name="Anantharaman K."/>
            <person name="Breier J.A."/>
            <person name="Dick G.J."/>
            <person name="Li M."/>
        </authorList>
    </citation>
    <scope>NUCLEOTIDE SEQUENCE</scope>
    <source>
        <strain evidence="3">SZUA-1471</strain>
    </source>
</reference>
<dbReference type="InterPro" id="IPR022650">
    <property type="entry name" value="S_layer_central"/>
</dbReference>
<evidence type="ECO:0000259" key="2">
    <source>
        <dbReference type="Pfam" id="PF05124"/>
    </source>
</evidence>
<gene>
    <name evidence="3" type="ORF">EYH21_02740</name>
</gene>
<dbReference type="AlphaFoldDB" id="A0A832ZHB2"/>
<evidence type="ECO:0000313" key="4">
    <source>
        <dbReference type="Proteomes" id="UP000618343"/>
    </source>
</evidence>
<protein>
    <submittedName>
        <fullName evidence="3">S-layer protein</fullName>
    </submittedName>
</protein>
<dbReference type="Pfam" id="PF05124">
    <property type="entry name" value="S_layer_C"/>
    <property type="match status" value="1"/>
</dbReference>
<dbReference type="Proteomes" id="UP000618343">
    <property type="component" value="Unassembled WGS sequence"/>
</dbReference>
<dbReference type="NCBIfam" id="TIGR01564">
    <property type="entry name" value="S_layer_MJ"/>
    <property type="match status" value="1"/>
</dbReference>
<dbReference type="Pfam" id="PF05123">
    <property type="entry name" value="S_layer_N"/>
    <property type="match status" value="1"/>
</dbReference>
<proteinExistence type="predicted"/>